<dbReference type="Gene3D" id="3.20.20.60">
    <property type="entry name" value="Phosphoenolpyruvate-binding domains"/>
    <property type="match status" value="1"/>
</dbReference>
<dbReference type="InterPro" id="IPR040442">
    <property type="entry name" value="Pyrv_kinase-like_dom_sf"/>
</dbReference>
<dbReference type="PANTHER" id="PTHR42905:SF7">
    <property type="entry name" value="PHOSPHOENOLPYRUVATE PHOSPHOMUTASE"/>
    <property type="match status" value="1"/>
</dbReference>
<dbReference type="PANTHER" id="PTHR42905">
    <property type="entry name" value="PHOSPHOENOLPYRUVATE CARBOXYLASE"/>
    <property type="match status" value="1"/>
</dbReference>
<sequence length="402" mass="43713">MGSLIKDTTPLPAFSSVRSKLAQNNNRITICESHDGTSTDIIRNTVGKKGQRFDGIWYSGLCQTTYLGIPDSETLSPLQRASLLALDGELKRKTSNHSLCAAFDADSGGDIAEIPALVALLHLVGVGMIIIEDKAVSAPGQKVNSLATTSASQALADPYEFAEVIRAFKAVTSKGSLMVTARIESFCCRVAKSDPEEEKRSYEDAHRDALNRAKIYHEAGVDAIMIHSKSKAPDEVVRFLQEYREFDHATPLVVVPATYSKVPRDVLYDAGANVVIYANHLMRAKISAVGSISDKIMSKNMDLFSNDDEVRAMIKARNYGCLLRTLKSKSTWGEESNEARMYRIVAEASASENIQGTVLDLLEGDLAGCEADARIITVKDLLSINAKQVVSVGDLVGQADFF</sequence>
<dbReference type="AlphaFoldDB" id="A0A8H5X2V3"/>
<comment type="caution">
    <text evidence="1">The sequence shown here is derived from an EMBL/GenBank/DDBJ whole genome shotgun (WGS) entry which is preliminary data.</text>
</comment>
<keyword evidence="2" id="KW-1185">Reference proteome</keyword>
<evidence type="ECO:0000313" key="1">
    <source>
        <dbReference type="EMBL" id="KAF5681241.1"/>
    </source>
</evidence>
<accession>A0A8H5X2V3</accession>
<dbReference type="Proteomes" id="UP000567885">
    <property type="component" value="Unassembled WGS sequence"/>
</dbReference>
<proteinExistence type="predicted"/>
<organism evidence="1 2">
    <name type="scientific">Fusarium heterosporum</name>
    <dbReference type="NCBI Taxonomy" id="42747"/>
    <lineage>
        <taxon>Eukaryota</taxon>
        <taxon>Fungi</taxon>
        <taxon>Dikarya</taxon>
        <taxon>Ascomycota</taxon>
        <taxon>Pezizomycotina</taxon>
        <taxon>Sordariomycetes</taxon>
        <taxon>Hypocreomycetidae</taxon>
        <taxon>Hypocreales</taxon>
        <taxon>Nectriaceae</taxon>
        <taxon>Fusarium</taxon>
        <taxon>Fusarium heterosporum species complex</taxon>
    </lineage>
</organism>
<dbReference type="SUPFAM" id="SSF51621">
    <property type="entry name" value="Phosphoenolpyruvate/pyruvate domain"/>
    <property type="match status" value="1"/>
</dbReference>
<name>A0A8H5X2V3_FUSHE</name>
<gene>
    <name evidence="1" type="ORF">FHETE_30</name>
</gene>
<evidence type="ECO:0000313" key="2">
    <source>
        <dbReference type="Proteomes" id="UP000567885"/>
    </source>
</evidence>
<reference evidence="1 2" key="1">
    <citation type="submission" date="2020-05" db="EMBL/GenBank/DDBJ databases">
        <title>Identification and distribution of gene clusters putatively required for synthesis of sphingolipid metabolism inhibitors in phylogenetically diverse species of the filamentous fungus Fusarium.</title>
        <authorList>
            <person name="Kim H.-S."/>
            <person name="Busman M."/>
            <person name="Brown D.W."/>
            <person name="Divon H."/>
            <person name="Uhlig S."/>
            <person name="Proctor R.H."/>
        </authorList>
    </citation>
    <scope>NUCLEOTIDE SEQUENCE [LARGE SCALE GENOMIC DNA]</scope>
    <source>
        <strain evidence="1 2">NRRL 20693</strain>
    </source>
</reference>
<dbReference type="OrthoDB" id="1923844at2759"/>
<dbReference type="Pfam" id="PF13714">
    <property type="entry name" value="PEP_mutase"/>
    <property type="match status" value="1"/>
</dbReference>
<keyword evidence="1" id="KW-0670">Pyruvate</keyword>
<dbReference type="EMBL" id="JAAGWQ010000001">
    <property type="protein sequence ID" value="KAF5681241.1"/>
    <property type="molecule type" value="Genomic_DNA"/>
</dbReference>
<dbReference type="GO" id="GO:0003824">
    <property type="term" value="F:catalytic activity"/>
    <property type="evidence" value="ECO:0007669"/>
    <property type="project" value="InterPro"/>
</dbReference>
<dbReference type="InterPro" id="IPR015813">
    <property type="entry name" value="Pyrv/PenolPyrv_kinase-like_dom"/>
</dbReference>
<protein>
    <submittedName>
        <fullName evidence="1">Phosphoenolpyruvate phosphomutase</fullName>
    </submittedName>
</protein>